<protein>
    <submittedName>
        <fullName evidence="3">Transposase family protein</fullName>
    </submittedName>
</protein>
<gene>
    <name evidence="3" type="ORF">ETD85_62275</name>
</gene>
<dbReference type="EMBL" id="VCKX01000670">
    <property type="protein sequence ID" value="TMR08407.1"/>
    <property type="molecule type" value="Genomic_DNA"/>
</dbReference>
<comment type="caution">
    <text evidence="3">The sequence shown here is derived from an EMBL/GenBank/DDBJ whole genome shotgun (WGS) entry which is preliminary data.</text>
</comment>
<dbReference type="GO" id="GO:0015074">
    <property type="term" value="P:DNA integration"/>
    <property type="evidence" value="ECO:0007669"/>
    <property type="project" value="InterPro"/>
</dbReference>
<evidence type="ECO:0000256" key="1">
    <source>
        <dbReference type="SAM" id="MobiDB-lite"/>
    </source>
</evidence>
<dbReference type="PROSITE" id="PS50994">
    <property type="entry name" value="INTEGRASE"/>
    <property type="match status" value="1"/>
</dbReference>
<accession>A0A5S4EY05</accession>
<dbReference type="InterPro" id="IPR050900">
    <property type="entry name" value="Transposase_IS3/IS150/IS904"/>
</dbReference>
<keyword evidence="4" id="KW-1185">Reference proteome</keyword>
<proteinExistence type="predicted"/>
<sequence>MGDPAGRGRLPVLAGHHVPPVARTRAKRRAARPGRTPADQQTRTGGRPPQPRVVLDITKLKGPVRGVYYLLYVIIDIFSRKVIHWEIWPTENGTLAKEVIQNAIAANYAIAPRSIHADRGTSMTSNTVTGLLALLGIDQSHSRPHVSNDNPYSEAQFKTLKYCPAFPGRFGSIEDANAFCSQFFRYYNHEHRHSGIATHTPASVHDGTAVHIQAKRIATLHAAFQAHPERFRGRRPYPPALPTNVWINQPPAAPRPTPHHKARK</sequence>
<organism evidence="3 4">
    <name type="scientific">Nonomuraea zeae</name>
    <dbReference type="NCBI Taxonomy" id="1642303"/>
    <lineage>
        <taxon>Bacteria</taxon>
        <taxon>Bacillati</taxon>
        <taxon>Actinomycetota</taxon>
        <taxon>Actinomycetes</taxon>
        <taxon>Streptosporangiales</taxon>
        <taxon>Streptosporangiaceae</taxon>
        <taxon>Nonomuraea</taxon>
    </lineage>
</organism>
<evidence type="ECO:0000259" key="2">
    <source>
        <dbReference type="PROSITE" id="PS50994"/>
    </source>
</evidence>
<dbReference type="PANTHER" id="PTHR46889">
    <property type="entry name" value="TRANSPOSASE INSF FOR INSERTION SEQUENCE IS3B-RELATED"/>
    <property type="match status" value="1"/>
</dbReference>
<evidence type="ECO:0000313" key="3">
    <source>
        <dbReference type="EMBL" id="TMR08407.1"/>
    </source>
</evidence>
<dbReference type="InterPro" id="IPR001584">
    <property type="entry name" value="Integrase_cat-core"/>
</dbReference>
<dbReference type="Pfam" id="PF00665">
    <property type="entry name" value="rve"/>
    <property type="match status" value="1"/>
</dbReference>
<dbReference type="GO" id="GO:0003676">
    <property type="term" value="F:nucleic acid binding"/>
    <property type="evidence" value="ECO:0007669"/>
    <property type="project" value="InterPro"/>
</dbReference>
<dbReference type="Gene3D" id="3.30.420.10">
    <property type="entry name" value="Ribonuclease H-like superfamily/Ribonuclease H"/>
    <property type="match status" value="1"/>
</dbReference>
<dbReference type="AlphaFoldDB" id="A0A5S4EY05"/>
<dbReference type="PANTHER" id="PTHR46889:SF4">
    <property type="entry name" value="TRANSPOSASE INSO FOR INSERTION SEQUENCE ELEMENT IS911B-RELATED"/>
    <property type="match status" value="1"/>
</dbReference>
<dbReference type="SUPFAM" id="SSF53098">
    <property type="entry name" value="Ribonuclease H-like"/>
    <property type="match status" value="1"/>
</dbReference>
<feature type="region of interest" description="Disordered" evidence="1">
    <location>
        <begin position="1"/>
        <end position="51"/>
    </location>
</feature>
<name>A0A5S4EY05_9ACTN</name>
<evidence type="ECO:0000313" key="4">
    <source>
        <dbReference type="Proteomes" id="UP000306628"/>
    </source>
</evidence>
<feature type="region of interest" description="Disordered" evidence="1">
    <location>
        <begin position="242"/>
        <end position="264"/>
    </location>
</feature>
<dbReference type="OrthoDB" id="52928at2"/>
<reference evidence="3 4" key="1">
    <citation type="submission" date="2019-05" db="EMBL/GenBank/DDBJ databases">
        <title>Draft genome sequence of Nonomuraea zeae DSM 100528.</title>
        <authorList>
            <person name="Saricaoglu S."/>
            <person name="Isik K."/>
        </authorList>
    </citation>
    <scope>NUCLEOTIDE SEQUENCE [LARGE SCALE GENOMIC DNA]</scope>
    <source>
        <strain evidence="3 4">DSM 100528</strain>
    </source>
</reference>
<dbReference type="InterPro" id="IPR012337">
    <property type="entry name" value="RNaseH-like_sf"/>
</dbReference>
<feature type="domain" description="Integrase catalytic" evidence="2">
    <location>
        <begin position="44"/>
        <end position="209"/>
    </location>
</feature>
<dbReference type="InterPro" id="IPR036397">
    <property type="entry name" value="RNaseH_sf"/>
</dbReference>
<dbReference type="Proteomes" id="UP000306628">
    <property type="component" value="Unassembled WGS sequence"/>
</dbReference>